<dbReference type="GO" id="GO:0016579">
    <property type="term" value="P:protein deubiquitination"/>
    <property type="evidence" value="ECO:0007669"/>
    <property type="project" value="InterPro"/>
</dbReference>
<dbReference type="InterPro" id="IPR050185">
    <property type="entry name" value="Ub_carboxyl-term_hydrolase"/>
</dbReference>
<reference evidence="18" key="2">
    <citation type="submission" date="2020-05" db="UniProtKB">
        <authorList>
            <consortium name="EnsemblMetazoa"/>
        </authorList>
    </citation>
    <scope>IDENTIFICATION</scope>
    <source>
        <strain evidence="18">IAEA</strain>
    </source>
</reference>
<dbReference type="SMART" id="SM00695">
    <property type="entry name" value="DUSP"/>
    <property type="match status" value="2"/>
</dbReference>
<evidence type="ECO:0000256" key="4">
    <source>
        <dbReference type="ARBA" id="ARBA00008269"/>
    </source>
</evidence>
<dbReference type="GO" id="GO:0006897">
    <property type="term" value="P:endocytosis"/>
    <property type="evidence" value="ECO:0007669"/>
    <property type="project" value="UniProtKB-KW"/>
</dbReference>
<evidence type="ECO:0000313" key="18">
    <source>
        <dbReference type="EnsemblMetazoa" id="GPPI001549-PA"/>
    </source>
</evidence>
<dbReference type="InterPro" id="IPR035927">
    <property type="entry name" value="DUSP-like_sf"/>
</dbReference>
<dbReference type="EC" id="3.4.19.12" evidence="5"/>
<feature type="domain" description="USP" evidence="15">
    <location>
        <begin position="138"/>
        <end position="574"/>
    </location>
</feature>
<evidence type="ECO:0000256" key="10">
    <source>
        <dbReference type="ARBA" id="ARBA00022771"/>
    </source>
</evidence>
<dbReference type="PROSITE" id="PS00973">
    <property type="entry name" value="USP_2"/>
    <property type="match status" value="1"/>
</dbReference>
<keyword evidence="10 13" id="KW-0863">Zinc-finger</keyword>
<evidence type="ECO:0000313" key="19">
    <source>
        <dbReference type="Proteomes" id="UP000092460"/>
    </source>
</evidence>
<dbReference type="InterPro" id="IPR028889">
    <property type="entry name" value="USP"/>
</dbReference>
<keyword evidence="12" id="KW-0206">Cytoskeleton</keyword>
<dbReference type="GO" id="GO:0048471">
    <property type="term" value="C:perinuclear region of cytoplasm"/>
    <property type="evidence" value="ECO:0007669"/>
    <property type="project" value="UniProtKB-SubCell"/>
</dbReference>
<evidence type="ECO:0000259" key="17">
    <source>
        <dbReference type="PROSITE" id="PS51283"/>
    </source>
</evidence>
<dbReference type="Pfam" id="PF06337">
    <property type="entry name" value="DUSP"/>
    <property type="match status" value="2"/>
</dbReference>
<dbReference type="PANTHER" id="PTHR21646:SF86">
    <property type="entry name" value="UBIQUITIN CARBOXYL-TERMINAL HYDROLASE"/>
    <property type="match status" value="1"/>
</dbReference>
<dbReference type="InterPro" id="IPR018200">
    <property type="entry name" value="USP_CS"/>
</dbReference>
<evidence type="ECO:0000259" key="16">
    <source>
        <dbReference type="PROSITE" id="PS50271"/>
    </source>
</evidence>
<feature type="region of interest" description="Disordered" evidence="14">
    <location>
        <begin position="965"/>
        <end position="985"/>
    </location>
</feature>
<feature type="region of interest" description="Disordered" evidence="14">
    <location>
        <begin position="271"/>
        <end position="325"/>
    </location>
</feature>
<dbReference type="PROSITE" id="PS00972">
    <property type="entry name" value="USP_1"/>
    <property type="match status" value="1"/>
</dbReference>
<dbReference type="InterPro" id="IPR006615">
    <property type="entry name" value="Pept_C19_DUSP"/>
</dbReference>
<dbReference type="AlphaFoldDB" id="A0A1B0AM51"/>
<keyword evidence="11" id="KW-0862">Zinc</keyword>
<keyword evidence="7" id="KW-0254">Endocytosis</keyword>
<dbReference type="Pfam" id="PF02148">
    <property type="entry name" value="zf-UBP"/>
    <property type="match status" value="1"/>
</dbReference>
<dbReference type="SUPFAM" id="SSF143791">
    <property type="entry name" value="DUSP-like"/>
    <property type="match status" value="2"/>
</dbReference>
<dbReference type="GO" id="GO:0008270">
    <property type="term" value="F:zinc ion binding"/>
    <property type="evidence" value="ECO:0007669"/>
    <property type="project" value="UniProtKB-KW"/>
</dbReference>
<evidence type="ECO:0000256" key="1">
    <source>
        <dbReference type="ARBA" id="ARBA00000707"/>
    </source>
</evidence>
<name>A0A1B0AM51_9MUSC</name>
<dbReference type="InterPro" id="IPR001394">
    <property type="entry name" value="Peptidase_C19_UCH"/>
</dbReference>
<dbReference type="Pfam" id="PF00443">
    <property type="entry name" value="UCH"/>
    <property type="match status" value="1"/>
</dbReference>
<evidence type="ECO:0000256" key="5">
    <source>
        <dbReference type="ARBA" id="ARBA00012759"/>
    </source>
</evidence>
<evidence type="ECO:0000256" key="2">
    <source>
        <dbReference type="ARBA" id="ARBA00004300"/>
    </source>
</evidence>
<dbReference type="PROSITE" id="PS50235">
    <property type="entry name" value="USP_3"/>
    <property type="match status" value="1"/>
</dbReference>
<evidence type="ECO:0000256" key="14">
    <source>
        <dbReference type="SAM" id="MobiDB-lite"/>
    </source>
</evidence>
<dbReference type="PANTHER" id="PTHR21646">
    <property type="entry name" value="UBIQUITIN CARBOXYL-TERMINAL HYDROLASE"/>
    <property type="match status" value="1"/>
</dbReference>
<protein>
    <recommendedName>
        <fullName evidence="5">ubiquitinyl hydrolase 1</fullName>
        <ecNumber evidence="5">3.4.19.12</ecNumber>
    </recommendedName>
</protein>
<evidence type="ECO:0000256" key="7">
    <source>
        <dbReference type="ARBA" id="ARBA00022583"/>
    </source>
</evidence>
<dbReference type="CDD" id="cd02674">
    <property type="entry name" value="Peptidase_C19R"/>
    <property type="match status" value="1"/>
</dbReference>
<evidence type="ECO:0000256" key="12">
    <source>
        <dbReference type="ARBA" id="ARBA00023212"/>
    </source>
</evidence>
<dbReference type="Gene3D" id="3.30.2230.10">
    <property type="entry name" value="DUSP-like"/>
    <property type="match status" value="2"/>
</dbReference>
<keyword evidence="8" id="KW-0479">Metal-binding</keyword>
<comment type="catalytic activity">
    <reaction evidence="1">
        <text>Thiol-dependent hydrolysis of ester, thioester, amide, peptide and isopeptide bonds formed by the C-terminal Gly of ubiquitin (a 76-residue protein attached to proteins as an intracellular targeting signal).</text>
        <dbReference type="EC" id="3.4.19.12"/>
    </reaction>
</comment>
<feature type="compositionally biased region" description="Low complexity" evidence="14">
    <location>
        <begin position="283"/>
        <end position="294"/>
    </location>
</feature>
<dbReference type="GO" id="GO:0005813">
    <property type="term" value="C:centrosome"/>
    <property type="evidence" value="ECO:0007669"/>
    <property type="project" value="UniProtKB-SubCell"/>
</dbReference>
<evidence type="ECO:0000256" key="8">
    <source>
        <dbReference type="ARBA" id="ARBA00022723"/>
    </source>
</evidence>
<feature type="domain" description="DUSP" evidence="17">
    <location>
        <begin position="678"/>
        <end position="787"/>
    </location>
</feature>
<dbReference type="EnsemblMetazoa" id="GPPI001549-RA">
    <property type="protein sequence ID" value="GPPI001549-PA"/>
    <property type="gene ID" value="GPPI001549"/>
</dbReference>
<dbReference type="SUPFAM" id="SSF57850">
    <property type="entry name" value="RING/U-box"/>
    <property type="match status" value="1"/>
</dbReference>
<organism evidence="18 19">
    <name type="scientific">Glossina palpalis gambiensis</name>
    <dbReference type="NCBI Taxonomy" id="67801"/>
    <lineage>
        <taxon>Eukaryota</taxon>
        <taxon>Metazoa</taxon>
        <taxon>Ecdysozoa</taxon>
        <taxon>Arthropoda</taxon>
        <taxon>Hexapoda</taxon>
        <taxon>Insecta</taxon>
        <taxon>Pterygota</taxon>
        <taxon>Neoptera</taxon>
        <taxon>Endopterygota</taxon>
        <taxon>Diptera</taxon>
        <taxon>Brachycera</taxon>
        <taxon>Muscomorpha</taxon>
        <taxon>Hippoboscoidea</taxon>
        <taxon>Glossinidae</taxon>
        <taxon>Glossina</taxon>
    </lineage>
</organism>
<proteinExistence type="inferred from homology"/>
<keyword evidence="9" id="KW-0677">Repeat</keyword>
<evidence type="ECO:0000256" key="11">
    <source>
        <dbReference type="ARBA" id="ARBA00022833"/>
    </source>
</evidence>
<feature type="compositionally biased region" description="Polar residues" evidence="14">
    <location>
        <begin position="804"/>
        <end position="817"/>
    </location>
</feature>
<evidence type="ECO:0000256" key="13">
    <source>
        <dbReference type="PROSITE-ProRule" id="PRU00502"/>
    </source>
</evidence>
<dbReference type="Gene3D" id="3.30.40.10">
    <property type="entry name" value="Zinc/RING finger domain, C3HC4 (zinc finger)"/>
    <property type="match status" value="1"/>
</dbReference>
<dbReference type="InterPro" id="IPR001607">
    <property type="entry name" value="Znf_UBP"/>
</dbReference>
<dbReference type="InterPro" id="IPR013083">
    <property type="entry name" value="Znf_RING/FYVE/PHD"/>
</dbReference>
<dbReference type="Proteomes" id="UP000092460">
    <property type="component" value="Unassembled WGS sequence"/>
</dbReference>
<dbReference type="PROSITE" id="PS51283">
    <property type="entry name" value="DUSP"/>
    <property type="match status" value="2"/>
</dbReference>
<dbReference type="Gene3D" id="3.90.70.10">
    <property type="entry name" value="Cysteine proteinases"/>
    <property type="match status" value="1"/>
</dbReference>
<feature type="region of interest" description="Disordered" evidence="14">
    <location>
        <begin position="802"/>
        <end position="833"/>
    </location>
</feature>
<keyword evidence="6" id="KW-0963">Cytoplasm</keyword>
<dbReference type="InterPro" id="IPR038765">
    <property type="entry name" value="Papain-like_cys_pep_sf"/>
</dbReference>
<dbReference type="STRING" id="67801.A0A1B0AM51"/>
<evidence type="ECO:0000256" key="3">
    <source>
        <dbReference type="ARBA" id="ARBA00004556"/>
    </source>
</evidence>
<accession>A0A1B0AM51</accession>
<comment type="subcellular location">
    <subcellularLocation>
        <location evidence="2">Cytoplasm</location>
        <location evidence="2">Cytoskeleton</location>
        <location evidence="2">Microtubule organizing center</location>
        <location evidence="2">Centrosome</location>
    </subcellularLocation>
    <subcellularLocation>
        <location evidence="3">Cytoplasm</location>
        <location evidence="3">Perinuclear region</location>
    </subcellularLocation>
</comment>
<dbReference type="SUPFAM" id="SSF54001">
    <property type="entry name" value="Cysteine proteinases"/>
    <property type="match status" value="1"/>
</dbReference>
<sequence length="1016" mass="114701">MNATRQPCICQHLTAEHFTLLDIKQHNTLYKCANCQYSGPNLWICLHQKCLQVGCSEQVKDHSTKHFENSVNHDLHCVQLNLSSQRAWCYLCEREVSLDGATRPAHVGDPPTVKSIHASDDDESSDFECSYGMGTGLVGLQNIANTCYMNSALQALSNIFPMTHYFLNCGDLVDHIIEQGQSRCRVGLAKSYQRLICDMWRKRDNSKGYVAPRSILYGIRSVHPMFRGFQQHDTQEFLRCFMDQLHEELKEQISSNSRICATKNGSVNLKATEQHEKDEDCTSELSSSSSSAESDFITCDSSMSEPPNEENNPSSPTTTVPNNTHITSNATTCVVTRSIISDIFDGKLLSSVQCLTCDRISTREETFQDLSLPIPNRDFLTVLHQAHSISVQSLNSIDSASSSRTNESWLSWLWSLFRSWLWGPSVTLYDCMANFFSADELKGDNMYSCEKCNKLRTGVKYSRVLDLPEVLCIHLKRFRHDLSYSSKISSHVEFPLEAFDLRPYLHKDCKSQVSLYNLVSVICHHGTVGGGHYTCFARNALTDHWYEFDDYHVKEVTADDVRNCQAYVLFYHKHNPQMELLRFEANVLAASFPASQADLRFYISREWLARFNTFSEPGPINNWTILCPHGGVLPSKTDIMSKLAIPLSQQLWELLQSKFGGGPAINVLFECENCKRTAEMLTRRQCYEQTVFTRCSDAELDSSAIYAISMGWLRKWQQFARGLTHKEPGPINNTNIIVASGNELSQKFSPVRGVRLGSDYAQLNASLWHFLHGIYGGGPEVLLRPPLAEEIEIVDEDELEESSGLGTNISDTESNIGYQGYAKSSPDVADKLNHGQNNICKEQQPQQKHCAKNLDQKLQEISRVQTKRAERIKKSIKTKTLSNNIRKKGKIKRTDLRHADLFGAKGNYISKDRESVTHSFKEGQPGASFAYKAKNVYNASDENPNETFAKFTSTPFPANAVRSDKSLADIKGTPEKEDSGADKPYFEKYGKTKNSVILKKFQLLNDINNGFNETDV</sequence>
<evidence type="ECO:0000256" key="6">
    <source>
        <dbReference type="ARBA" id="ARBA00022490"/>
    </source>
</evidence>
<feature type="domain" description="DUSP" evidence="17">
    <location>
        <begin position="572"/>
        <end position="671"/>
    </location>
</feature>
<reference evidence="19" key="1">
    <citation type="submission" date="2015-01" db="EMBL/GenBank/DDBJ databases">
        <authorList>
            <person name="Aksoy S."/>
            <person name="Warren W."/>
            <person name="Wilson R.K."/>
        </authorList>
    </citation>
    <scope>NUCLEOTIDE SEQUENCE [LARGE SCALE GENOMIC DNA]</scope>
    <source>
        <strain evidence="19">IAEA</strain>
    </source>
</reference>
<evidence type="ECO:0000256" key="9">
    <source>
        <dbReference type="ARBA" id="ARBA00022737"/>
    </source>
</evidence>
<comment type="similarity">
    <text evidence="4">Belongs to the peptidase C19 family. USP20/USP33 subfamily.</text>
</comment>
<feature type="compositionally biased region" description="Low complexity" evidence="14">
    <location>
        <begin position="304"/>
        <end position="324"/>
    </location>
</feature>
<dbReference type="VEuPathDB" id="VectorBase:GPPI001549"/>
<dbReference type="GO" id="GO:0004843">
    <property type="term" value="F:cysteine-type deubiquitinase activity"/>
    <property type="evidence" value="ECO:0007669"/>
    <property type="project" value="UniProtKB-EC"/>
</dbReference>
<dbReference type="EMBL" id="JXJN01000336">
    <property type="status" value="NOT_ANNOTATED_CDS"/>
    <property type="molecule type" value="Genomic_DNA"/>
</dbReference>
<feature type="domain" description="UBP-type" evidence="16">
    <location>
        <begin position="8"/>
        <end position="115"/>
    </location>
</feature>
<keyword evidence="19" id="KW-1185">Reference proteome</keyword>
<dbReference type="PROSITE" id="PS50271">
    <property type="entry name" value="ZF_UBP"/>
    <property type="match status" value="1"/>
</dbReference>
<evidence type="ECO:0000259" key="15">
    <source>
        <dbReference type="PROSITE" id="PS50235"/>
    </source>
</evidence>